<feature type="region of interest" description="Disordered" evidence="1">
    <location>
        <begin position="373"/>
        <end position="392"/>
    </location>
</feature>
<feature type="compositionally biased region" description="Polar residues" evidence="1">
    <location>
        <begin position="334"/>
        <end position="344"/>
    </location>
</feature>
<name>A0A267GW37_9PLAT</name>
<evidence type="ECO:0000313" key="2">
    <source>
        <dbReference type="EMBL" id="PAA90216.1"/>
    </source>
</evidence>
<proteinExistence type="predicted"/>
<evidence type="ECO:0000256" key="1">
    <source>
        <dbReference type="SAM" id="MobiDB-lite"/>
    </source>
</evidence>
<feature type="region of interest" description="Disordered" evidence="1">
    <location>
        <begin position="312"/>
        <end position="345"/>
    </location>
</feature>
<keyword evidence="3" id="KW-1185">Reference proteome</keyword>
<reference evidence="2 3" key="1">
    <citation type="submission" date="2017-06" db="EMBL/GenBank/DDBJ databases">
        <title>A platform for efficient transgenesis in Macrostomum lignano, a flatworm model organism for stem cell research.</title>
        <authorList>
            <person name="Berezikov E."/>
        </authorList>
    </citation>
    <scope>NUCLEOTIDE SEQUENCE [LARGE SCALE GENOMIC DNA]</scope>
    <source>
        <strain evidence="2">DV1</strain>
        <tissue evidence="2">Whole organism</tissue>
    </source>
</reference>
<dbReference type="AlphaFoldDB" id="A0A267GW37"/>
<feature type="compositionally biased region" description="Low complexity" evidence="1">
    <location>
        <begin position="166"/>
        <end position="177"/>
    </location>
</feature>
<protein>
    <submittedName>
        <fullName evidence="2">Uncharacterized protein</fullName>
    </submittedName>
</protein>
<comment type="caution">
    <text evidence="2">The sequence shown here is derived from an EMBL/GenBank/DDBJ whole genome shotgun (WGS) entry which is preliminary data.</text>
</comment>
<sequence>LSIKTKAMAATAASYMPHSNSQSAASAGTFSPLTMFECTISSATMLIDSMAVRDLLLAFKIVAQLHGHLLEVLDPTVQRLANAADEHSLCPPPPATTAAAAAAVPSSVAIGSGKQILDGPKTESMQETLAEEQLEEEDDCILIETDMRPLFDTGSQPAATKVPRLSSSSENVSMTMSDNFPGELSNEWKTTLRKAYRVLKDESGTDVFDFNLSYSAAANVRAAAKVIERALELGPHKPANIAAWHSVAGAYVARWFRCNLKPSAKRAQNQLRIDATVAKVRSVAVKLNRRQKAYDSIRSELDPATRTKIESAVLNRDYTSSDEEDTSTAGDGVDQQTADEQSQPLRVRELIWESEELRQLKNRLDSVAAASAPVVRRQSGVYSDRPAPVYDGLDWARKPAAAADNTTAGASSSGSN</sequence>
<gene>
    <name evidence="2" type="ORF">BOX15_Mlig006493g1</name>
</gene>
<evidence type="ECO:0000313" key="3">
    <source>
        <dbReference type="Proteomes" id="UP000215902"/>
    </source>
</evidence>
<feature type="region of interest" description="Disordered" evidence="1">
    <location>
        <begin position="152"/>
        <end position="178"/>
    </location>
</feature>
<dbReference type="EMBL" id="NIVC01000121">
    <property type="protein sequence ID" value="PAA90216.1"/>
    <property type="molecule type" value="Genomic_DNA"/>
</dbReference>
<accession>A0A267GW37</accession>
<dbReference type="Proteomes" id="UP000215902">
    <property type="component" value="Unassembled WGS sequence"/>
</dbReference>
<feature type="non-terminal residue" evidence="2">
    <location>
        <position position="1"/>
    </location>
</feature>
<organism evidence="2 3">
    <name type="scientific">Macrostomum lignano</name>
    <dbReference type="NCBI Taxonomy" id="282301"/>
    <lineage>
        <taxon>Eukaryota</taxon>
        <taxon>Metazoa</taxon>
        <taxon>Spiralia</taxon>
        <taxon>Lophotrochozoa</taxon>
        <taxon>Platyhelminthes</taxon>
        <taxon>Rhabditophora</taxon>
        <taxon>Macrostomorpha</taxon>
        <taxon>Macrostomida</taxon>
        <taxon>Macrostomidae</taxon>
        <taxon>Macrostomum</taxon>
    </lineage>
</organism>